<dbReference type="AlphaFoldDB" id="A0A0B1T282"/>
<evidence type="ECO:0000313" key="2">
    <source>
        <dbReference type="Proteomes" id="UP000053660"/>
    </source>
</evidence>
<accession>A0A0B1T282</accession>
<name>A0A0B1T282_OESDE</name>
<proteinExistence type="predicted"/>
<dbReference type="Proteomes" id="UP000053660">
    <property type="component" value="Unassembled WGS sequence"/>
</dbReference>
<protein>
    <submittedName>
        <fullName evidence="1">Uncharacterized protein</fullName>
    </submittedName>
</protein>
<organism evidence="1 2">
    <name type="scientific">Oesophagostomum dentatum</name>
    <name type="common">Nodular worm</name>
    <dbReference type="NCBI Taxonomy" id="61180"/>
    <lineage>
        <taxon>Eukaryota</taxon>
        <taxon>Metazoa</taxon>
        <taxon>Ecdysozoa</taxon>
        <taxon>Nematoda</taxon>
        <taxon>Chromadorea</taxon>
        <taxon>Rhabditida</taxon>
        <taxon>Rhabditina</taxon>
        <taxon>Rhabditomorpha</taxon>
        <taxon>Strongyloidea</taxon>
        <taxon>Strongylidae</taxon>
        <taxon>Oesophagostomum</taxon>
    </lineage>
</organism>
<evidence type="ECO:0000313" key="1">
    <source>
        <dbReference type="EMBL" id="KHJ90251.1"/>
    </source>
</evidence>
<gene>
    <name evidence="1" type="ORF">OESDEN_09908</name>
</gene>
<keyword evidence="2" id="KW-1185">Reference proteome</keyword>
<sequence>MIEFVGMSLPFTRLFHSASNWRIVVSPIPIPEPVYQADEWAKRGKDIWKAYTDRHTLLLKDDKGEYADFPIDFEAMTKRLAYWHTNLQMYRVNA</sequence>
<dbReference type="EMBL" id="KN553226">
    <property type="protein sequence ID" value="KHJ90251.1"/>
    <property type="molecule type" value="Genomic_DNA"/>
</dbReference>
<reference evidence="1 2" key="1">
    <citation type="submission" date="2014-03" db="EMBL/GenBank/DDBJ databases">
        <title>Draft genome of the hookworm Oesophagostomum dentatum.</title>
        <authorList>
            <person name="Mitreva M."/>
        </authorList>
    </citation>
    <scope>NUCLEOTIDE SEQUENCE [LARGE SCALE GENOMIC DNA]</scope>
    <source>
        <strain evidence="1 2">OD-Hann</strain>
    </source>
</reference>